<dbReference type="EMBL" id="FONG01000015">
    <property type="protein sequence ID" value="SFF46873.1"/>
    <property type="molecule type" value="Genomic_DNA"/>
</dbReference>
<dbReference type="STRING" id="380248.SAMN05216251_11570"/>
<evidence type="ECO:0000313" key="1">
    <source>
        <dbReference type="EMBL" id="SFF46873.1"/>
    </source>
</evidence>
<keyword evidence="2" id="KW-1185">Reference proteome</keyword>
<dbReference type="OrthoDB" id="9981038at2"/>
<accession>A0A1I2IZ43</accession>
<gene>
    <name evidence="1" type="ORF">SAMN05216251_11570</name>
</gene>
<evidence type="ECO:0008006" key="3">
    <source>
        <dbReference type="Google" id="ProtNLM"/>
    </source>
</evidence>
<reference evidence="1 2" key="1">
    <citation type="submission" date="2016-10" db="EMBL/GenBank/DDBJ databases">
        <authorList>
            <person name="de Groot N.N."/>
        </authorList>
    </citation>
    <scope>NUCLEOTIDE SEQUENCE [LARGE SCALE GENOMIC DNA]</scope>
    <source>
        <strain evidence="1 2">CGMCC 4.3510</strain>
    </source>
</reference>
<dbReference type="RefSeq" id="WP_143120625.1">
    <property type="nucleotide sequence ID" value="NZ_FONG01000015.1"/>
</dbReference>
<dbReference type="Proteomes" id="UP000199323">
    <property type="component" value="Unassembled WGS sequence"/>
</dbReference>
<protein>
    <recommendedName>
        <fullName evidence="3">Lipoprotein</fullName>
    </recommendedName>
</protein>
<proteinExistence type="predicted"/>
<dbReference type="AlphaFoldDB" id="A0A1I2IZ43"/>
<name>A0A1I2IZ43_9ACTN</name>
<dbReference type="PROSITE" id="PS51257">
    <property type="entry name" value="PROKAR_LIPOPROTEIN"/>
    <property type="match status" value="1"/>
</dbReference>
<evidence type="ECO:0000313" key="2">
    <source>
        <dbReference type="Proteomes" id="UP000199323"/>
    </source>
</evidence>
<sequence>MRNKTGKRYAAGVPALAALAVLLGALGTLSGCSVGAGAPDGWRYLRTDPLAVAVPKTWRATPTGAVLRGAGGRTDGEVTVSAAGETAAPGSPGAAPGPDKAAAAALATARKEWLVFDGHRGEVLSYVQAAPDGRRASRTEVRLTDVAGRPVTVRVWTVDGATDGLVQREIVNSIEFAEHPDR</sequence>
<organism evidence="1 2">
    <name type="scientific">Actinacidiphila alni</name>
    <dbReference type="NCBI Taxonomy" id="380248"/>
    <lineage>
        <taxon>Bacteria</taxon>
        <taxon>Bacillati</taxon>
        <taxon>Actinomycetota</taxon>
        <taxon>Actinomycetes</taxon>
        <taxon>Kitasatosporales</taxon>
        <taxon>Streptomycetaceae</taxon>
        <taxon>Actinacidiphila</taxon>
    </lineage>
</organism>